<evidence type="ECO:0000313" key="1">
    <source>
        <dbReference type="EMBL" id="PWW78146.1"/>
    </source>
</evidence>
<keyword evidence="2" id="KW-1185">Reference proteome</keyword>
<proteinExistence type="predicted"/>
<organism evidence="1 2">
    <name type="scientific">Tuber magnatum</name>
    <name type="common">white Piedmont truffle</name>
    <dbReference type="NCBI Taxonomy" id="42249"/>
    <lineage>
        <taxon>Eukaryota</taxon>
        <taxon>Fungi</taxon>
        <taxon>Dikarya</taxon>
        <taxon>Ascomycota</taxon>
        <taxon>Pezizomycotina</taxon>
        <taxon>Pezizomycetes</taxon>
        <taxon>Pezizales</taxon>
        <taxon>Tuberaceae</taxon>
        <taxon>Tuber</taxon>
    </lineage>
</organism>
<evidence type="ECO:0000313" key="2">
    <source>
        <dbReference type="Proteomes" id="UP000246991"/>
    </source>
</evidence>
<name>A0A317SXK0_9PEZI</name>
<dbReference type="AlphaFoldDB" id="A0A317SXK0"/>
<dbReference type="EMBL" id="PYWC01000017">
    <property type="protein sequence ID" value="PWW78146.1"/>
    <property type="molecule type" value="Genomic_DNA"/>
</dbReference>
<sequence length="112" mass="12238">MEVVEGIRIHVAASMYMGEAPKCPGVPQPEVPHKLPMPYHSKPPLIAKAPGLLCATVAMQKTFRVMDDDDAQFNKPGQANLLMEGLIPEESWEVVGVADPRIAHPPPYPVFV</sequence>
<protein>
    <submittedName>
        <fullName evidence="1">Uncharacterized protein</fullName>
    </submittedName>
</protein>
<reference evidence="1 2" key="1">
    <citation type="submission" date="2018-03" db="EMBL/GenBank/DDBJ databases">
        <title>Genomes of Pezizomycetes fungi and the evolution of truffles.</title>
        <authorList>
            <person name="Murat C."/>
            <person name="Payen T."/>
            <person name="Noel B."/>
            <person name="Kuo A."/>
            <person name="Martin F.M."/>
        </authorList>
    </citation>
    <scope>NUCLEOTIDE SEQUENCE [LARGE SCALE GENOMIC DNA]</scope>
    <source>
        <strain evidence="1">091103-1</strain>
    </source>
</reference>
<dbReference type="Proteomes" id="UP000246991">
    <property type="component" value="Unassembled WGS sequence"/>
</dbReference>
<comment type="caution">
    <text evidence="1">The sequence shown here is derived from an EMBL/GenBank/DDBJ whole genome shotgun (WGS) entry which is preliminary data.</text>
</comment>
<gene>
    <name evidence="1" type="ORF">C7212DRAFT_343364</name>
</gene>
<accession>A0A317SXK0</accession>